<evidence type="ECO:0000313" key="4">
    <source>
        <dbReference type="Proteomes" id="UP000677244"/>
    </source>
</evidence>
<evidence type="ECO:0000256" key="1">
    <source>
        <dbReference type="SAM" id="SignalP"/>
    </source>
</evidence>
<keyword evidence="1" id="KW-0732">Signal</keyword>
<dbReference type="Pfam" id="PF04972">
    <property type="entry name" value="BON"/>
    <property type="match status" value="2"/>
</dbReference>
<feature type="chain" id="PRO_5045523161" evidence="1">
    <location>
        <begin position="24"/>
        <end position="165"/>
    </location>
</feature>
<dbReference type="Gene3D" id="3.40.1520.20">
    <property type="match status" value="1"/>
</dbReference>
<dbReference type="PROSITE" id="PS50914">
    <property type="entry name" value="BON"/>
    <property type="match status" value="1"/>
</dbReference>
<name>A0ABS3YQS3_9BACT</name>
<proteinExistence type="predicted"/>
<reference evidence="3 4" key="1">
    <citation type="submission" date="2021-03" db="EMBL/GenBank/DDBJ databases">
        <title>Assistant Professor.</title>
        <authorList>
            <person name="Huq M.A."/>
        </authorList>
    </citation>
    <scope>NUCLEOTIDE SEQUENCE [LARGE SCALE GENOMIC DNA]</scope>
    <source>
        <strain evidence="3 4">MAH-29</strain>
    </source>
</reference>
<gene>
    <name evidence="3" type="ORF">J7I42_05935</name>
</gene>
<dbReference type="PANTHER" id="PTHR34606:SF15">
    <property type="entry name" value="BON DOMAIN-CONTAINING PROTEIN"/>
    <property type="match status" value="1"/>
</dbReference>
<dbReference type="EMBL" id="JAGHKO010000001">
    <property type="protein sequence ID" value="MBO9199795.1"/>
    <property type="molecule type" value="Genomic_DNA"/>
</dbReference>
<dbReference type="InterPro" id="IPR051686">
    <property type="entry name" value="Lipoprotein_DolP"/>
</dbReference>
<dbReference type="Proteomes" id="UP000677244">
    <property type="component" value="Unassembled WGS sequence"/>
</dbReference>
<feature type="signal peptide" evidence="1">
    <location>
        <begin position="1"/>
        <end position="23"/>
    </location>
</feature>
<feature type="domain" description="BON" evidence="2">
    <location>
        <begin position="27"/>
        <end position="93"/>
    </location>
</feature>
<dbReference type="PROSITE" id="PS51257">
    <property type="entry name" value="PROKAR_LIPOPROTEIN"/>
    <property type="match status" value="1"/>
</dbReference>
<sequence length="165" mass="17485">MRKKSRLAVMHLLIIIISLSISSCGPKDSNIQEAVNTTISNNPATPGITASVQDGVVTLSGECKDEASKSAIESEVAKVKGVKKVVNNCTVTPPPAQAAPVTINPDETLTNSVNDAIKDYPGVSATVKDGVITLTGNIKRPDLQKLMMSLHTLKPKKIDNKLTIK</sequence>
<dbReference type="RefSeq" id="WP_209137850.1">
    <property type="nucleotide sequence ID" value="NZ_JAGHKO010000001.1"/>
</dbReference>
<keyword evidence="4" id="KW-1185">Reference proteome</keyword>
<evidence type="ECO:0000259" key="2">
    <source>
        <dbReference type="PROSITE" id="PS50914"/>
    </source>
</evidence>
<dbReference type="PANTHER" id="PTHR34606">
    <property type="entry name" value="BON DOMAIN-CONTAINING PROTEIN"/>
    <property type="match status" value="1"/>
</dbReference>
<dbReference type="InterPro" id="IPR007055">
    <property type="entry name" value="BON_dom"/>
</dbReference>
<evidence type="ECO:0000313" key="3">
    <source>
        <dbReference type="EMBL" id="MBO9199795.1"/>
    </source>
</evidence>
<comment type="caution">
    <text evidence="3">The sequence shown here is derived from an EMBL/GenBank/DDBJ whole genome shotgun (WGS) entry which is preliminary data.</text>
</comment>
<protein>
    <submittedName>
        <fullName evidence="3">BON domain-containing protein</fullName>
    </submittedName>
</protein>
<organism evidence="3 4">
    <name type="scientific">Niastella soli</name>
    <dbReference type="NCBI Taxonomy" id="2821487"/>
    <lineage>
        <taxon>Bacteria</taxon>
        <taxon>Pseudomonadati</taxon>
        <taxon>Bacteroidota</taxon>
        <taxon>Chitinophagia</taxon>
        <taxon>Chitinophagales</taxon>
        <taxon>Chitinophagaceae</taxon>
        <taxon>Niastella</taxon>
    </lineage>
</organism>
<accession>A0ABS3YQS3</accession>